<evidence type="ECO:0000313" key="7">
    <source>
        <dbReference type="WBParaSite" id="TCONS_00005249.p1"/>
    </source>
</evidence>
<feature type="domain" description="ShKT" evidence="4">
    <location>
        <begin position="61"/>
        <end position="95"/>
    </location>
</feature>
<dbReference type="InterPro" id="IPR003582">
    <property type="entry name" value="ShKT_dom"/>
</dbReference>
<dbReference type="PROSITE" id="PS51670">
    <property type="entry name" value="SHKT"/>
    <property type="match status" value="1"/>
</dbReference>
<dbReference type="WBParaSite" id="SSTP_0000937300.1">
    <property type="protein sequence ID" value="SSTP_0000937300.1"/>
    <property type="gene ID" value="SSTP_0000937300"/>
</dbReference>
<feature type="compositionally biased region" description="Polar residues" evidence="2">
    <location>
        <begin position="101"/>
        <end position="126"/>
    </location>
</feature>
<organism evidence="6">
    <name type="scientific">Strongyloides stercoralis</name>
    <name type="common">Threadworm</name>
    <dbReference type="NCBI Taxonomy" id="6248"/>
    <lineage>
        <taxon>Eukaryota</taxon>
        <taxon>Metazoa</taxon>
        <taxon>Ecdysozoa</taxon>
        <taxon>Nematoda</taxon>
        <taxon>Chromadorea</taxon>
        <taxon>Rhabditida</taxon>
        <taxon>Tylenchina</taxon>
        <taxon>Panagrolaimomorpha</taxon>
        <taxon>Strongyloidoidea</taxon>
        <taxon>Strongyloididae</taxon>
        <taxon>Strongyloides</taxon>
    </lineage>
</organism>
<evidence type="ECO:0000259" key="4">
    <source>
        <dbReference type="PROSITE" id="PS51670"/>
    </source>
</evidence>
<dbReference type="PANTHER" id="PTHR46219:SF5">
    <property type="entry name" value="SHKT DOMAIN-CONTAINING PROTEIN"/>
    <property type="match status" value="1"/>
</dbReference>
<dbReference type="AlphaFoldDB" id="A0A0K0EIR7"/>
<feature type="chain" id="PRO_5005328098" evidence="3">
    <location>
        <begin position="21"/>
        <end position="126"/>
    </location>
</feature>
<dbReference type="Proteomes" id="UP000035681">
    <property type="component" value="Unplaced"/>
</dbReference>
<feature type="disulfide bond" evidence="1">
    <location>
        <begin position="61"/>
        <end position="95"/>
    </location>
</feature>
<dbReference type="Gene3D" id="1.10.10.1870">
    <property type="entry name" value="ShTK domain-like"/>
    <property type="match status" value="1"/>
</dbReference>
<evidence type="ECO:0000256" key="1">
    <source>
        <dbReference type="PROSITE-ProRule" id="PRU01005"/>
    </source>
</evidence>
<accession>A0A0K0EIR7</accession>
<dbReference type="Gene3D" id="1.10.10.1940">
    <property type="match status" value="1"/>
</dbReference>
<name>A0A0K0EIR7_STRER</name>
<dbReference type="STRING" id="6248.A0A0K0EIR7"/>
<evidence type="ECO:0000256" key="3">
    <source>
        <dbReference type="SAM" id="SignalP"/>
    </source>
</evidence>
<proteinExistence type="predicted"/>
<comment type="caution">
    <text evidence="1">Lacks conserved residue(s) required for the propagation of feature annotation.</text>
</comment>
<sequence length="126" mass="13880">MNFYIFFVFLFILLADYVNGSCQSMADGGYCDNPLYKRIMCKNCPKECSKECVVPKPDKSCKDIASNCDSMKNLCNNPTYKPLMHKNCPSTCGTCPGKTTAKPTAQPSQNTTEPVTANPILVTTTK</sequence>
<dbReference type="SMART" id="SM00254">
    <property type="entry name" value="ShKT"/>
    <property type="match status" value="2"/>
</dbReference>
<evidence type="ECO:0000256" key="2">
    <source>
        <dbReference type="SAM" id="MobiDB-lite"/>
    </source>
</evidence>
<feature type="signal peptide" evidence="3">
    <location>
        <begin position="1"/>
        <end position="20"/>
    </location>
</feature>
<keyword evidence="5" id="KW-1185">Reference proteome</keyword>
<dbReference type="PANTHER" id="PTHR46219">
    <property type="entry name" value="PROTEIN CBG11138"/>
    <property type="match status" value="1"/>
</dbReference>
<dbReference type="Pfam" id="PF01549">
    <property type="entry name" value="ShK"/>
    <property type="match status" value="2"/>
</dbReference>
<feature type="region of interest" description="Disordered" evidence="2">
    <location>
        <begin position="98"/>
        <end position="126"/>
    </location>
</feature>
<dbReference type="WBParaSite" id="TCONS_00005249.p1">
    <property type="protein sequence ID" value="TCONS_00005249.p1"/>
    <property type="gene ID" value="XLOC_003580"/>
</dbReference>
<reference evidence="6" key="1">
    <citation type="submission" date="2015-08" db="UniProtKB">
        <authorList>
            <consortium name="WormBaseParasite"/>
        </authorList>
    </citation>
    <scope>IDENTIFICATION</scope>
</reference>
<keyword evidence="3" id="KW-0732">Signal</keyword>
<evidence type="ECO:0000313" key="6">
    <source>
        <dbReference type="WBParaSite" id="SSTP_0000937300.1"/>
    </source>
</evidence>
<protein>
    <submittedName>
        <fullName evidence="6 7">ShKT domain-containing protein</fullName>
    </submittedName>
</protein>
<keyword evidence="1" id="KW-1015">Disulfide bond</keyword>
<evidence type="ECO:0000313" key="5">
    <source>
        <dbReference type="Proteomes" id="UP000035681"/>
    </source>
</evidence>